<sequence>MSSLDGLDRRILEVLGADARISLKRLAAEVGLSSPGVSERLRRLQERGVIRGFGVDIDPEALGYPLQAIVRIRPLPGRLQLVQRLLVEIPEFCECDKVTGDDCFIARLHVRSMAQLDEILDRIAEQAETSTAIVKAQPVRRRPPHLWGREPE</sequence>
<dbReference type="InterPro" id="IPR019887">
    <property type="entry name" value="Tscrpt_reg_AsnC/Lrp_C"/>
</dbReference>
<dbReference type="InterPro" id="IPR036388">
    <property type="entry name" value="WH-like_DNA-bd_sf"/>
</dbReference>
<reference evidence="5 6" key="1">
    <citation type="submission" date="2023-04" db="EMBL/GenBank/DDBJ databases">
        <title>Luteimonas endophyticus RD2P54.</title>
        <authorList>
            <person name="Sun J.-Q."/>
        </authorList>
    </citation>
    <scope>NUCLEOTIDE SEQUENCE [LARGE SCALE GENOMIC DNA]</scope>
    <source>
        <strain evidence="5 6">RD2P54</strain>
    </source>
</reference>
<dbReference type="InterPro" id="IPR000485">
    <property type="entry name" value="AsnC-type_HTH_dom"/>
</dbReference>
<dbReference type="Pfam" id="PF13412">
    <property type="entry name" value="HTH_24"/>
    <property type="match status" value="1"/>
</dbReference>
<proteinExistence type="predicted"/>
<evidence type="ECO:0000256" key="1">
    <source>
        <dbReference type="ARBA" id="ARBA00023015"/>
    </source>
</evidence>
<evidence type="ECO:0000259" key="4">
    <source>
        <dbReference type="PROSITE" id="PS50956"/>
    </source>
</evidence>
<keyword evidence="6" id="KW-1185">Reference proteome</keyword>
<dbReference type="EMBL" id="JARXRM010000035">
    <property type="protein sequence ID" value="MDH5823719.1"/>
    <property type="molecule type" value="Genomic_DNA"/>
</dbReference>
<dbReference type="PRINTS" id="PR00033">
    <property type="entry name" value="HTHASNC"/>
</dbReference>
<dbReference type="SUPFAM" id="SSF46785">
    <property type="entry name" value="Winged helix' DNA-binding domain"/>
    <property type="match status" value="1"/>
</dbReference>
<evidence type="ECO:0000256" key="2">
    <source>
        <dbReference type="ARBA" id="ARBA00023125"/>
    </source>
</evidence>
<protein>
    <submittedName>
        <fullName evidence="5">Lrp/AsnC family transcriptional regulator</fullName>
    </submittedName>
</protein>
<name>A0ABT6JA67_9GAMM</name>
<organism evidence="5 6">
    <name type="scientific">Luteimonas endophytica</name>
    <dbReference type="NCBI Taxonomy" id="3042023"/>
    <lineage>
        <taxon>Bacteria</taxon>
        <taxon>Pseudomonadati</taxon>
        <taxon>Pseudomonadota</taxon>
        <taxon>Gammaproteobacteria</taxon>
        <taxon>Lysobacterales</taxon>
        <taxon>Lysobacteraceae</taxon>
        <taxon>Luteimonas</taxon>
    </lineage>
</organism>
<keyword evidence="3" id="KW-0804">Transcription</keyword>
<accession>A0ABT6JA67</accession>
<evidence type="ECO:0000313" key="5">
    <source>
        <dbReference type="EMBL" id="MDH5823719.1"/>
    </source>
</evidence>
<gene>
    <name evidence="5" type="ORF">QFW77_12045</name>
</gene>
<dbReference type="Gene3D" id="3.30.70.920">
    <property type="match status" value="1"/>
</dbReference>
<dbReference type="Gene3D" id="1.10.10.10">
    <property type="entry name" value="Winged helix-like DNA-binding domain superfamily/Winged helix DNA-binding domain"/>
    <property type="match status" value="1"/>
</dbReference>
<dbReference type="InterPro" id="IPR019888">
    <property type="entry name" value="Tscrpt_reg_AsnC-like"/>
</dbReference>
<dbReference type="PANTHER" id="PTHR30154">
    <property type="entry name" value="LEUCINE-RESPONSIVE REGULATORY PROTEIN"/>
    <property type="match status" value="1"/>
</dbReference>
<dbReference type="InterPro" id="IPR036390">
    <property type="entry name" value="WH_DNA-bd_sf"/>
</dbReference>
<evidence type="ECO:0000256" key="3">
    <source>
        <dbReference type="ARBA" id="ARBA00023163"/>
    </source>
</evidence>
<dbReference type="InterPro" id="IPR011008">
    <property type="entry name" value="Dimeric_a/b-barrel"/>
</dbReference>
<evidence type="ECO:0000313" key="6">
    <source>
        <dbReference type="Proteomes" id="UP001156940"/>
    </source>
</evidence>
<dbReference type="SMART" id="SM00344">
    <property type="entry name" value="HTH_ASNC"/>
    <property type="match status" value="1"/>
</dbReference>
<keyword evidence="2" id="KW-0238">DNA-binding</keyword>
<dbReference type="SUPFAM" id="SSF54909">
    <property type="entry name" value="Dimeric alpha+beta barrel"/>
    <property type="match status" value="1"/>
</dbReference>
<dbReference type="Proteomes" id="UP001156940">
    <property type="component" value="Unassembled WGS sequence"/>
</dbReference>
<keyword evidence="1" id="KW-0805">Transcription regulation</keyword>
<dbReference type="RefSeq" id="WP_280574969.1">
    <property type="nucleotide sequence ID" value="NZ_JARXRM010000035.1"/>
</dbReference>
<comment type="caution">
    <text evidence="5">The sequence shown here is derived from an EMBL/GenBank/DDBJ whole genome shotgun (WGS) entry which is preliminary data.</text>
</comment>
<feature type="domain" description="HTH asnC-type" evidence="4">
    <location>
        <begin position="4"/>
        <end position="65"/>
    </location>
</feature>
<dbReference type="PROSITE" id="PS50956">
    <property type="entry name" value="HTH_ASNC_2"/>
    <property type="match status" value="1"/>
</dbReference>
<dbReference type="Pfam" id="PF01037">
    <property type="entry name" value="AsnC_trans_reg"/>
    <property type="match status" value="1"/>
</dbReference>
<dbReference type="PANTHER" id="PTHR30154:SF51">
    <property type="entry name" value="ASNC-FAMILY TRANSCRIPTIONAL REGULATORY PROTEIN"/>
    <property type="match status" value="1"/>
</dbReference>